<keyword evidence="3" id="KW-1185">Reference proteome</keyword>
<gene>
    <name evidence="2" type="ORF">TIFTF001_007261</name>
</gene>
<reference evidence="2" key="1">
    <citation type="submission" date="2023-07" db="EMBL/GenBank/DDBJ databases">
        <title>draft genome sequence of fig (Ficus carica).</title>
        <authorList>
            <person name="Takahashi T."/>
            <person name="Nishimura K."/>
        </authorList>
    </citation>
    <scope>NUCLEOTIDE SEQUENCE</scope>
</reference>
<sequence>MYSCGHLMPPAKEFSKTPRPHLPSRHSITDVMLMCKRSIPVVRRLFNGIPSRNVACGRLGALEHGKWVHAYIEKCGMESYIAIGAALVDSVFDKIVSSRSDLMPYHFWLFYVLGYMDV</sequence>
<evidence type="ECO:0000313" key="3">
    <source>
        <dbReference type="Proteomes" id="UP001187192"/>
    </source>
</evidence>
<dbReference type="Proteomes" id="UP001187192">
    <property type="component" value="Unassembled WGS sequence"/>
</dbReference>
<organism evidence="2 3">
    <name type="scientific">Ficus carica</name>
    <name type="common">Common fig</name>
    <dbReference type="NCBI Taxonomy" id="3494"/>
    <lineage>
        <taxon>Eukaryota</taxon>
        <taxon>Viridiplantae</taxon>
        <taxon>Streptophyta</taxon>
        <taxon>Embryophyta</taxon>
        <taxon>Tracheophyta</taxon>
        <taxon>Spermatophyta</taxon>
        <taxon>Magnoliopsida</taxon>
        <taxon>eudicotyledons</taxon>
        <taxon>Gunneridae</taxon>
        <taxon>Pentapetalae</taxon>
        <taxon>rosids</taxon>
        <taxon>fabids</taxon>
        <taxon>Rosales</taxon>
        <taxon>Moraceae</taxon>
        <taxon>Ficeae</taxon>
        <taxon>Ficus</taxon>
    </lineage>
</organism>
<protein>
    <submittedName>
        <fullName evidence="2">Uncharacterized protein</fullName>
    </submittedName>
</protein>
<comment type="caution">
    <text evidence="2">The sequence shown here is derived from an EMBL/GenBank/DDBJ whole genome shotgun (WGS) entry which is preliminary data.</text>
</comment>
<dbReference type="EMBL" id="BTGU01000007">
    <property type="protein sequence ID" value="GMN37982.1"/>
    <property type="molecule type" value="Genomic_DNA"/>
</dbReference>
<feature type="region of interest" description="Disordered" evidence="1">
    <location>
        <begin position="1"/>
        <end position="22"/>
    </location>
</feature>
<dbReference type="AlphaFoldDB" id="A0AA87ZPP8"/>
<evidence type="ECO:0000256" key="1">
    <source>
        <dbReference type="SAM" id="MobiDB-lite"/>
    </source>
</evidence>
<proteinExistence type="predicted"/>
<name>A0AA87ZPP8_FICCA</name>
<evidence type="ECO:0000313" key="2">
    <source>
        <dbReference type="EMBL" id="GMN37982.1"/>
    </source>
</evidence>
<accession>A0AA87ZPP8</accession>